<sequence>MVYISAGGQVVQNDGWSIQKVKRTFWNFVDDLFYTSFQTLISPASNRRGGRYVTQYGAPGSSGRSQRQIGRPGNVSGVAAPPCGTSGG</sequence>
<evidence type="ECO:0000256" key="1">
    <source>
        <dbReference type="SAM" id="MobiDB-lite"/>
    </source>
</evidence>
<reference evidence="2 3" key="1">
    <citation type="journal article" date="2023" name="Nucleic Acids Res.">
        <title>The hologenome of Daphnia magna reveals possible DNA methylation and microbiome-mediated evolution of the host genome.</title>
        <authorList>
            <person name="Chaturvedi A."/>
            <person name="Li X."/>
            <person name="Dhandapani V."/>
            <person name="Marshall H."/>
            <person name="Kissane S."/>
            <person name="Cuenca-Cambronero M."/>
            <person name="Asole G."/>
            <person name="Calvet F."/>
            <person name="Ruiz-Romero M."/>
            <person name="Marangio P."/>
            <person name="Guigo R."/>
            <person name="Rago D."/>
            <person name="Mirbahai L."/>
            <person name="Eastwood N."/>
            <person name="Colbourne J.K."/>
            <person name="Zhou J."/>
            <person name="Mallon E."/>
            <person name="Orsini L."/>
        </authorList>
    </citation>
    <scope>NUCLEOTIDE SEQUENCE [LARGE SCALE GENOMIC DNA]</scope>
    <source>
        <strain evidence="2">LRV0_1</strain>
    </source>
</reference>
<dbReference type="EMBL" id="JAOYFB010000001">
    <property type="protein sequence ID" value="KAK4002279.1"/>
    <property type="molecule type" value="Genomic_DNA"/>
</dbReference>
<accession>A0ABQ9YNS7</accession>
<name>A0ABQ9YNS7_9CRUS</name>
<organism evidence="2 3">
    <name type="scientific">Daphnia magna</name>
    <dbReference type="NCBI Taxonomy" id="35525"/>
    <lineage>
        <taxon>Eukaryota</taxon>
        <taxon>Metazoa</taxon>
        <taxon>Ecdysozoa</taxon>
        <taxon>Arthropoda</taxon>
        <taxon>Crustacea</taxon>
        <taxon>Branchiopoda</taxon>
        <taxon>Diplostraca</taxon>
        <taxon>Cladocera</taxon>
        <taxon>Anomopoda</taxon>
        <taxon>Daphniidae</taxon>
        <taxon>Daphnia</taxon>
    </lineage>
</organism>
<evidence type="ECO:0000313" key="3">
    <source>
        <dbReference type="Proteomes" id="UP001234178"/>
    </source>
</evidence>
<dbReference type="Proteomes" id="UP001234178">
    <property type="component" value="Unassembled WGS sequence"/>
</dbReference>
<protein>
    <submittedName>
        <fullName evidence="2">Uncharacterized protein</fullName>
    </submittedName>
</protein>
<keyword evidence="3" id="KW-1185">Reference proteome</keyword>
<proteinExistence type="predicted"/>
<dbReference type="Pfam" id="PF10961">
    <property type="entry name" value="SelK_SelG"/>
    <property type="match status" value="1"/>
</dbReference>
<dbReference type="InterPro" id="IPR024491">
    <property type="entry name" value="Se_SelK/SelG"/>
</dbReference>
<gene>
    <name evidence="2" type="ORF">OUZ56_004117</name>
</gene>
<feature type="region of interest" description="Disordered" evidence="1">
    <location>
        <begin position="55"/>
        <end position="88"/>
    </location>
</feature>
<comment type="caution">
    <text evidence="2">The sequence shown here is derived from an EMBL/GenBank/DDBJ whole genome shotgun (WGS) entry which is preliminary data.</text>
</comment>
<evidence type="ECO:0000313" key="2">
    <source>
        <dbReference type="EMBL" id="KAK4002279.1"/>
    </source>
</evidence>